<dbReference type="AlphaFoldDB" id="A0A9D2VKG1"/>
<reference evidence="1" key="1">
    <citation type="journal article" date="2021" name="PeerJ">
        <title>Extensive microbial diversity within the chicken gut microbiome revealed by metagenomics and culture.</title>
        <authorList>
            <person name="Gilroy R."/>
            <person name="Ravi A."/>
            <person name="Getino M."/>
            <person name="Pursley I."/>
            <person name="Horton D.L."/>
            <person name="Alikhan N.F."/>
            <person name="Baker D."/>
            <person name="Gharbi K."/>
            <person name="Hall N."/>
            <person name="Watson M."/>
            <person name="Adriaenssens E.M."/>
            <person name="Foster-Nyarko E."/>
            <person name="Jarju S."/>
            <person name="Secka A."/>
            <person name="Antonio M."/>
            <person name="Oren A."/>
            <person name="Chaudhuri R.R."/>
            <person name="La Ragione R."/>
            <person name="Hildebrand F."/>
            <person name="Pallen M.J."/>
        </authorList>
    </citation>
    <scope>NUCLEOTIDE SEQUENCE</scope>
    <source>
        <strain evidence="1">USAMLcec12-2067</strain>
    </source>
</reference>
<dbReference type="Proteomes" id="UP000789325">
    <property type="component" value="Unassembled WGS sequence"/>
</dbReference>
<reference evidence="1" key="2">
    <citation type="submission" date="2021-09" db="EMBL/GenBank/DDBJ databases">
        <authorList>
            <person name="Gilroy R."/>
        </authorList>
    </citation>
    <scope>NUCLEOTIDE SEQUENCE</scope>
    <source>
        <strain evidence="1">USAMLcec12-2067</strain>
    </source>
</reference>
<proteinExistence type="predicted"/>
<name>A0A9D2VKG1_9ACTN</name>
<comment type="caution">
    <text evidence="1">The sequence shown here is derived from an EMBL/GenBank/DDBJ whole genome shotgun (WGS) entry which is preliminary data.</text>
</comment>
<dbReference type="EMBL" id="DYZL01000158">
    <property type="protein sequence ID" value="HJH43612.1"/>
    <property type="molecule type" value="Genomic_DNA"/>
</dbReference>
<evidence type="ECO:0000313" key="1">
    <source>
        <dbReference type="EMBL" id="HJH43612.1"/>
    </source>
</evidence>
<gene>
    <name evidence="1" type="ORF">K8V16_07425</name>
</gene>
<sequence length="56" mass="6712">MEHACKVTVLEKRLFPELQAEYLADPQSGACSCFEVGQEFLFERNEKRDDFWHFRE</sequence>
<organism evidence="1 2">
    <name type="scientific">Rubneribacter badeniensis</name>
    <dbReference type="NCBI Taxonomy" id="2070688"/>
    <lineage>
        <taxon>Bacteria</taxon>
        <taxon>Bacillati</taxon>
        <taxon>Actinomycetota</taxon>
        <taxon>Coriobacteriia</taxon>
        <taxon>Eggerthellales</taxon>
        <taxon>Eggerthellaceae</taxon>
        <taxon>Rubneribacter</taxon>
    </lineage>
</organism>
<evidence type="ECO:0000313" key="2">
    <source>
        <dbReference type="Proteomes" id="UP000789325"/>
    </source>
</evidence>
<protein>
    <submittedName>
        <fullName evidence="1">Uncharacterized protein</fullName>
    </submittedName>
</protein>
<accession>A0A9D2VKG1</accession>